<evidence type="ECO:0000313" key="5">
    <source>
        <dbReference type="Proteomes" id="UP000467700"/>
    </source>
</evidence>
<reference evidence="4 5" key="1">
    <citation type="submission" date="2020-01" db="EMBL/GenBank/DDBJ databases">
        <authorList>
            <person name="Gupta K D."/>
        </authorList>
    </citation>
    <scope>NUCLEOTIDE SEQUENCE [LARGE SCALE GENOMIC DNA]</scope>
</reference>
<dbReference type="AlphaFoldDB" id="A0A8S0W987"/>
<protein>
    <recommendedName>
        <fullName evidence="3">AB hydrolase-1 domain-containing protein</fullName>
    </recommendedName>
</protein>
<sequence>MSLGTLRASLFRSVRHERWTRLTHSGARHLSRKHIVPTAEGAVELSYTSIIPENGNATEKPLVILHGLFGSKRNWGSLCKTLHRDMPHRPIYALDLRNHGSSPHATPMTYKAMAQDVQNFIEDKQLEEVALLGHSMGGKVAMAYALSLDTYQAPRDTLSRLIISDIAPSIGRLSNEFIKYVEAMQRIEALAPGVIKTRADADKRLQPYEPDISVRQFLLTNLQLPSHSRAVAHDASSEKARFIVPLNILTHSIESLGSFPYEYNVEDGSVPKTWDGPTLAVKGTRSAFINHRNLPAFEAFFPNMRLEELDTGHWVHAEKPNEFRKLVVDFLAS</sequence>
<evidence type="ECO:0000259" key="3">
    <source>
        <dbReference type="Pfam" id="PF00561"/>
    </source>
</evidence>
<evidence type="ECO:0000313" key="4">
    <source>
        <dbReference type="EMBL" id="CAA7267528.1"/>
    </source>
</evidence>
<dbReference type="InterPro" id="IPR029058">
    <property type="entry name" value="AB_hydrolase_fold"/>
</dbReference>
<dbReference type="GO" id="GO:0005739">
    <property type="term" value="C:mitochondrion"/>
    <property type="evidence" value="ECO:0007669"/>
    <property type="project" value="TreeGrafter"/>
</dbReference>
<dbReference type="SUPFAM" id="SSF53474">
    <property type="entry name" value="alpha/beta-Hydrolases"/>
    <property type="match status" value="1"/>
</dbReference>
<name>A0A8S0W987_CYCAE</name>
<dbReference type="PANTHER" id="PTHR46118">
    <property type="entry name" value="PROTEIN ABHD11"/>
    <property type="match status" value="1"/>
</dbReference>
<organism evidence="4 5">
    <name type="scientific">Cyclocybe aegerita</name>
    <name type="common">Black poplar mushroom</name>
    <name type="synonym">Agrocybe aegerita</name>
    <dbReference type="NCBI Taxonomy" id="1973307"/>
    <lineage>
        <taxon>Eukaryota</taxon>
        <taxon>Fungi</taxon>
        <taxon>Dikarya</taxon>
        <taxon>Basidiomycota</taxon>
        <taxon>Agaricomycotina</taxon>
        <taxon>Agaricomycetes</taxon>
        <taxon>Agaricomycetidae</taxon>
        <taxon>Agaricales</taxon>
        <taxon>Agaricineae</taxon>
        <taxon>Bolbitiaceae</taxon>
        <taxon>Cyclocybe</taxon>
    </lineage>
</organism>
<keyword evidence="5" id="KW-1185">Reference proteome</keyword>
<feature type="domain" description="AB hydrolase-1" evidence="3">
    <location>
        <begin position="60"/>
        <end position="320"/>
    </location>
</feature>
<dbReference type="InterPro" id="IPR000073">
    <property type="entry name" value="AB_hydrolase_1"/>
</dbReference>
<dbReference type="EMBL" id="CACVBS010000060">
    <property type="protein sequence ID" value="CAA7267528.1"/>
    <property type="molecule type" value="Genomic_DNA"/>
</dbReference>
<accession>A0A8S0W987</accession>
<comment type="similarity">
    <text evidence="1">Belongs to the AB hydrolase superfamily.</text>
</comment>
<evidence type="ECO:0000256" key="2">
    <source>
        <dbReference type="ARBA" id="ARBA00022801"/>
    </source>
</evidence>
<dbReference type="PANTHER" id="PTHR46118:SF4">
    <property type="entry name" value="PROTEIN ABHD11"/>
    <property type="match status" value="1"/>
</dbReference>
<dbReference type="Proteomes" id="UP000467700">
    <property type="component" value="Unassembled WGS sequence"/>
</dbReference>
<gene>
    <name evidence="4" type="ORF">AAE3_LOCUS9761</name>
</gene>
<dbReference type="OrthoDB" id="8119704at2759"/>
<proteinExistence type="inferred from homology"/>
<keyword evidence="2" id="KW-0378">Hydrolase</keyword>
<dbReference type="GO" id="GO:0052689">
    <property type="term" value="F:carboxylic ester hydrolase activity"/>
    <property type="evidence" value="ECO:0007669"/>
    <property type="project" value="TreeGrafter"/>
</dbReference>
<dbReference type="Pfam" id="PF00561">
    <property type="entry name" value="Abhydrolase_1"/>
    <property type="match status" value="1"/>
</dbReference>
<comment type="caution">
    <text evidence="4">The sequence shown here is derived from an EMBL/GenBank/DDBJ whole genome shotgun (WGS) entry which is preliminary data.</text>
</comment>
<dbReference type="Gene3D" id="3.40.50.1820">
    <property type="entry name" value="alpha/beta hydrolase"/>
    <property type="match status" value="1"/>
</dbReference>
<evidence type="ECO:0000256" key="1">
    <source>
        <dbReference type="ARBA" id="ARBA00008645"/>
    </source>
</evidence>